<name>A0A4P7NKA1_PYROR</name>
<accession>A0A4P7NKA1</accession>
<dbReference type="EMBL" id="CP034208">
    <property type="protein sequence ID" value="QBZ62531.1"/>
    <property type="molecule type" value="Genomic_DNA"/>
</dbReference>
<organism evidence="2 3">
    <name type="scientific">Pyricularia oryzae</name>
    <name type="common">Rice blast fungus</name>
    <name type="synonym">Magnaporthe oryzae</name>
    <dbReference type="NCBI Taxonomy" id="318829"/>
    <lineage>
        <taxon>Eukaryota</taxon>
        <taxon>Fungi</taxon>
        <taxon>Dikarya</taxon>
        <taxon>Ascomycota</taxon>
        <taxon>Pezizomycotina</taxon>
        <taxon>Sordariomycetes</taxon>
        <taxon>Sordariomycetidae</taxon>
        <taxon>Magnaporthales</taxon>
        <taxon>Pyriculariaceae</taxon>
        <taxon>Pyricularia</taxon>
    </lineage>
</organism>
<dbReference type="AlphaFoldDB" id="A0A4P7NKA1"/>
<dbReference type="Proteomes" id="UP000294847">
    <property type="component" value="Chromosome 5"/>
</dbReference>
<gene>
    <name evidence="2" type="ORF">PoMZ_11413</name>
</gene>
<reference evidence="2 3" key="1">
    <citation type="journal article" date="2019" name="Mol. Biol. Evol.">
        <title>Blast fungal genomes show frequent chromosomal changes, gene gains and losses, and effector gene turnover.</title>
        <authorList>
            <person name="Gomez Luciano L.B."/>
            <person name="Jason Tsai I."/>
            <person name="Chuma I."/>
            <person name="Tosa Y."/>
            <person name="Chen Y.H."/>
            <person name="Li J.Y."/>
            <person name="Li M.Y."/>
            <person name="Jade Lu M.Y."/>
            <person name="Nakayashiki H."/>
            <person name="Li W.H."/>
        </authorList>
    </citation>
    <scope>NUCLEOTIDE SEQUENCE [LARGE SCALE GENOMIC DNA]</scope>
    <source>
        <strain evidence="2">MZ5-1-6</strain>
    </source>
</reference>
<protein>
    <submittedName>
        <fullName evidence="2">Uncharacterized protein</fullName>
    </submittedName>
</protein>
<sequence length="57" mass="6370">MHTWLVLHAGAQVGIFRANNLHPLVTLERPLRLPRKNKDQPSANTPSIENVKCGRSS</sequence>
<evidence type="ECO:0000256" key="1">
    <source>
        <dbReference type="SAM" id="MobiDB-lite"/>
    </source>
</evidence>
<feature type="region of interest" description="Disordered" evidence="1">
    <location>
        <begin position="31"/>
        <end position="57"/>
    </location>
</feature>
<proteinExistence type="predicted"/>
<dbReference type="VEuPathDB" id="FungiDB:M_BR32_EuGene_00025171"/>
<evidence type="ECO:0000313" key="3">
    <source>
        <dbReference type="Proteomes" id="UP000294847"/>
    </source>
</evidence>
<evidence type="ECO:0000313" key="2">
    <source>
        <dbReference type="EMBL" id="QBZ62531.1"/>
    </source>
</evidence>